<dbReference type="Proteomes" id="UP001497644">
    <property type="component" value="Chromosome 8"/>
</dbReference>
<accession>A0AAV2P909</accession>
<proteinExistence type="predicted"/>
<organism evidence="2 3">
    <name type="scientific">Lasius platythorax</name>
    <dbReference type="NCBI Taxonomy" id="488582"/>
    <lineage>
        <taxon>Eukaryota</taxon>
        <taxon>Metazoa</taxon>
        <taxon>Ecdysozoa</taxon>
        <taxon>Arthropoda</taxon>
        <taxon>Hexapoda</taxon>
        <taxon>Insecta</taxon>
        <taxon>Pterygota</taxon>
        <taxon>Neoptera</taxon>
        <taxon>Endopterygota</taxon>
        <taxon>Hymenoptera</taxon>
        <taxon>Apocrita</taxon>
        <taxon>Aculeata</taxon>
        <taxon>Formicoidea</taxon>
        <taxon>Formicidae</taxon>
        <taxon>Formicinae</taxon>
        <taxon>Lasius</taxon>
        <taxon>Lasius</taxon>
    </lineage>
</organism>
<protein>
    <submittedName>
        <fullName evidence="2">Uncharacterized protein</fullName>
    </submittedName>
</protein>
<sequence>MYAQGRIMCHGEDAEASREHRPYLCMVSGERSEEASYLLSPEERRSLNRGTSLSTAPEGCRRTIISPLNLSAVI</sequence>
<evidence type="ECO:0000313" key="2">
    <source>
        <dbReference type="EMBL" id="CAL1688226.1"/>
    </source>
</evidence>
<gene>
    <name evidence="2" type="ORF">LPLAT_LOCUS13338</name>
</gene>
<name>A0AAV2P909_9HYME</name>
<feature type="region of interest" description="Disordered" evidence="1">
    <location>
        <begin position="36"/>
        <end position="58"/>
    </location>
</feature>
<evidence type="ECO:0000313" key="3">
    <source>
        <dbReference type="Proteomes" id="UP001497644"/>
    </source>
</evidence>
<evidence type="ECO:0000256" key="1">
    <source>
        <dbReference type="SAM" id="MobiDB-lite"/>
    </source>
</evidence>
<keyword evidence="3" id="KW-1185">Reference proteome</keyword>
<dbReference type="AlphaFoldDB" id="A0AAV2P909"/>
<dbReference type="EMBL" id="OZ034831">
    <property type="protein sequence ID" value="CAL1688226.1"/>
    <property type="molecule type" value="Genomic_DNA"/>
</dbReference>
<reference evidence="2" key="1">
    <citation type="submission" date="2024-04" db="EMBL/GenBank/DDBJ databases">
        <authorList>
            <consortium name="Molecular Ecology Group"/>
        </authorList>
    </citation>
    <scope>NUCLEOTIDE SEQUENCE</scope>
</reference>